<name>A0A5B1LNJ5_9ACTN</name>
<sequence>MIRRALVAVVAIALLAGCDDTTDEPKADPGSSTSATGSASPSGSPSPIDPGPVVKCPKGIIEIDPALPDAVPEGATSVRLCAAAPGKVTQPLDALTTNVTAIVQAVNGQRLVKRGCADHQLPAYQLAFGYPDGTTFVVAGRFTYCAELLVGSARRARAKPALDRFVRVLLDQRQASSPPARAVDARDIGCEQPSPEWTSQLARPVDLIVAVLCYGDPEHPEQAHRLVIRPGDLEILVASMRKDRVSTYGALGCTYFQRNDYWIVGASAWGDPISMRRGCGDLAVAPNFDWDPRGEARRIRQDLIARAHR</sequence>
<dbReference type="RefSeq" id="WP_149726669.1">
    <property type="nucleotide sequence ID" value="NZ_VUJV01000001.1"/>
</dbReference>
<protein>
    <submittedName>
        <fullName evidence="2">Uncharacterized protein</fullName>
    </submittedName>
</protein>
<reference evidence="2 3" key="1">
    <citation type="submission" date="2019-09" db="EMBL/GenBank/DDBJ databases">
        <title>Nocardioides panacisoli sp. nov., isolated from the soil of a ginseng field.</title>
        <authorList>
            <person name="Cho C."/>
        </authorList>
    </citation>
    <scope>NUCLEOTIDE SEQUENCE [LARGE SCALE GENOMIC DNA]</scope>
    <source>
        <strain evidence="2 3">BN130099</strain>
    </source>
</reference>
<keyword evidence="3" id="KW-1185">Reference proteome</keyword>
<comment type="caution">
    <text evidence="2">The sequence shown here is derived from an EMBL/GenBank/DDBJ whole genome shotgun (WGS) entry which is preliminary data.</text>
</comment>
<accession>A0A5B1LNJ5</accession>
<reference evidence="2 3" key="2">
    <citation type="submission" date="2019-09" db="EMBL/GenBank/DDBJ databases">
        <authorList>
            <person name="Jin C."/>
        </authorList>
    </citation>
    <scope>NUCLEOTIDE SEQUENCE [LARGE SCALE GENOMIC DNA]</scope>
    <source>
        <strain evidence="2 3">BN130099</strain>
    </source>
</reference>
<dbReference type="Proteomes" id="UP000325003">
    <property type="component" value="Unassembled WGS sequence"/>
</dbReference>
<evidence type="ECO:0000313" key="2">
    <source>
        <dbReference type="EMBL" id="KAA1421209.1"/>
    </source>
</evidence>
<dbReference type="PROSITE" id="PS51257">
    <property type="entry name" value="PROKAR_LIPOPROTEIN"/>
    <property type="match status" value="1"/>
</dbReference>
<dbReference type="AlphaFoldDB" id="A0A5B1LNJ5"/>
<proteinExistence type="predicted"/>
<evidence type="ECO:0000256" key="1">
    <source>
        <dbReference type="SAM" id="MobiDB-lite"/>
    </source>
</evidence>
<dbReference type="EMBL" id="VUJV01000001">
    <property type="protein sequence ID" value="KAA1421209.1"/>
    <property type="molecule type" value="Genomic_DNA"/>
</dbReference>
<feature type="region of interest" description="Disordered" evidence="1">
    <location>
        <begin position="21"/>
        <end position="51"/>
    </location>
</feature>
<evidence type="ECO:0000313" key="3">
    <source>
        <dbReference type="Proteomes" id="UP000325003"/>
    </source>
</evidence>
<gene>
    <name evidence="2" type="ORF">F0U44_02540</name>
</gene>
<feature type="compositionally biased region" description="Low complexity" evidence="1">
    <location>
        <begin position="28"/>
        <end position="46"/>
    </location>
</feature>
<organism evidence="2 3">
    <name type="scientific">Nocardioides humilatus</name>
    <dbReference type="NCBI Taxonomy" id="2607660"/>
    <lineage>
        <taxon>Bacteria</taxon>
        <taxon>Bacillati</taxon>
        <taxon>Actinomycetota</taxon>
        <taxon>Actinomycetes</taxon>
        <taxon>Propionibacteriales</taxon>
        <taxon>Nocardioidaceae</taxon>
        <taxon>Nocardioides</taxon>
    </lineage>
</organism>